<dbReference type="RefSeq" id="WP_205310089.1">
    <property type="nucleotide sequence ID" value="NZ_JAERPS020000001.1"/>
</dbReference>
<accession>A0ABS7X4A2</accession>
<feature type="chain" id="PRO_5045562199" evidence="1">
    <location>
        <begin position="23"/>
        <end position="244"/>
    </location>
</feature>
<comment type="caution">
    <text evidence="3">The sequence shown here is derived from an EMBL/GenBank/DDBJ whole genome shotgun (WGS) entry which is preliminary data.</text>
</comment>
<dbReference type="InterPro" id="IPR010425">
    <property type="entry name" value="Caps_synth_GfcC-like_C"/>
</dbReference>
<dbReference type="EMBL" id="JAERPS020000001">
    <property type="protein sequence ID" value="MBZ9610373.1"/>
    <property type="molecule type" value="Genomic_DNA"/>
</dbReference>
<keyword evidence="1" id="KW-0732">Signal</keyword>
<dbReference type="Proteomes" id="UP000663814">
    <property type="component" value="Unassembled WGS sequence"/>
</dbReference>
<dbReference type="Pfam" id="PF06251">
    <property type="entry name" value="Caps_syn_GfcC_C"/>
    <property type="match status" value="1"/>
</dbReference>
<name>A0ABS7X4A2_9GAMM</name>
<evidence type="ECO:0000259" key="2">
    <source>
        <dbReference type="Pfam" id="PF06251"/>
    </source>
</evidence>
<keyword evidence="4" id="KW-1185">Reference proteome</keyword>
<evidence type="ECO:0000256" key="1">
    <source>
        <dbReference type="SAM" id="SignalP"/>
    </source>
</evidence>
<reference evidence="3 4" key="1">
    <citation type="submission" date="2021-08" db="EMBL/GenBank/DDBJ databases">
        <title>Rheinheimera aquimaris sp. nov., isolated from seawater of the East Sea in Korea.</title>
        <authorList>
            <person name="Kim K.H."/>
            <person name="Wenting R."/>
            <person name="Kim K.R."/>
            <person name="Jeon C.O."/>
        </authorList>
    </citation>
    <scope>NUCLEOTIDE SEQUENCE [LARGE SCALE GENOMIC DNA]</scope>
    <source>
        <strain evidence="3 4">MA-13</strain>
    </source>
</reference>
<gene>
    <name evidence="3" type="ORF">I4W93_002065</name>
</gene>
<proteinExistence type="predicted"/>
<feature type="domain" description="Capsule biosynthesis GfcC-like C-terminal" evidence="2">
    <location>
        <begin position="174"/>
        <end position="242"/>
    </location>
</feature>
<protein>
    <submittedName>
        <fullName evidence="3">Capsule biosynthesis GfcC family protein</fullName>
    </submittedName>
</protein>
<sequence>MRLTLAFVFAVIGLSAVTSASAETYVEINGKQHTFAQPVSLAKVLQHIEQPELVYWPGASLFLESEQVVQQKHALMATLMNQLGRLPGQSAEKAQLADFIAWLAGVRVGRRIELPIEFERARHVKRSNPLLQDQRFYLSAKAVQPELLLIAAVTQQQVDIKPGETVWLHEVRDQFASDAADNSWAYWSVSGAEWHKVGIAYWNKHPVELAAGGMLYVPFTSSVLGSDSEAINQQILLLLRNWVR</sequence>
<evidence type="ECO:0000313" key="4">
    <source>
        <dbReference type="Proteomes" id="UP000663814"/>
    </source>
</evidence>
<evidence type="ECO:0000313" key="3">
    <source>
        <dbReference type="EMBL" id="MBZ9610373.1"/>
    </source>
</evidence>
<organism evidence="3 4">
    <name type="scientific">Rheinheimera maricola</name>
    <dbReference type="NCBI Taxonomy" id="2793282"/>
    <lineage>
        <taxon>Bacteria</taxon>
        <taxon>Pseudomonadati</taxon>
        <taxon>Pseudomonadota</taxon>
        <taxon>Gammaproteobacteria</taxon>
        <taxon>Chromatiales</taxon>
        <taxon>Chromatiaceae</taxon>
        <taxon>Rheinheimera</taxon>
    </lineage>
</organism>
<feature type="signal peptide" evidence="1">
    <location>
        <begin position="1"/>
        <end position="22"/>
    </location>
</feature>